<organism evidence="3 4">
    <name type="scientific">Qipengyuania nanhaisediminis</name>
    <dbReference type="NCBI Taxonomy" id="604088"/>
    <lineage>
        <taxon>Bacteria</taxon>
        <taxon>Pseudomonadati</taxon>
        <taxon>Pseudomonadota</taxon>
        <taxon>Alphaproteobacteria</taxon>
        <taxon>Sphingomonadales</taxon>
        <taxon>Erythrobacteraceae</taxon>
        <taxon>Qipengyuania</taxon>
    </lineage>
</organism>
<keyword evidence="3" id="KW-0808">Transferase</keyword>
<proteinExistence type="predicted"/>
<dbReference type="RefSeq" id="WP_090476346.1">
    <property type="nucleotide sequence ID" value="NZ_FOWZ01000001.1"/>
</dbReference>
<reference evidence="4" key="1">
    <citation type="submission" date="2016-10" db="EMBL/GenBank/DDBJ databases">
        <authorList>
            <person name="Varghese N."/>
            <person name="Submissions S."/>
        </authorList>
    </citation>
    <scope>NUCLEOTIDE SEQUENCE [LARGE SCALE GENOMIC DNA]</scope>
    <source>
        <strain evidence="4">CGMCC 1.7715</strain>
    </source>
</reference>
<feature type="domain" description="MobA-like NTP transferase" evidence="2">
    <location>
        <begin position="11"/>
        <end position="156"/>
    </location>
</feature>
<evidence type="ECO:0000259" key="2">
    <source>
        <dbReference type="Pfam" id="PF12804"/>
    </source>
</evidence>
<accession>A0A1I5KDA7</accession>
<dbReference type="PANTHER" id="PTHR43777">
    <property type="entry name" value="MOLYBDENUM COFACTOR CYTIDYLYLTRANSFERASE"/>
    <property type="match status" value="1"/>
</dbReference>
<keyword evidence="3" id="KW-0548">Nucleotidyltransferase</keyword>
<gene>
    <name evidence="3" type="ORF">SAMN04488060_0109</name>
</gene>
<sequence length="187" mass="19963">MTPLDPGIALILLAAGRSERFGGDKLVADYKGKPLWTWAATAAEKAGFQHLYIVMAPRNSIEPGTRWNRVVNAEAVRGMGTSIAAGVAAAQAHERVVIALADMPRVTASHLRTLAQASGPLFTRQSDGKAGCPAAFDRASFAQLRELDGYRGARILAGPDVNMVEPAAPDMLVDIDRRSELDAENAR</sequence>
<dbReference type="STRING" id="604088.SAMN04488060_0109"/>
<dbReference type="EMBL" id="FOWZ01000001">
    <property type="protein sequence ID" value="SFO82958.1"/>
    <property type="molecule type" value="Genomic_DNA"/>
</dbReference>
<dbReference type="OrthoDB" id="9779263at2"/>
<dbReference type="Pfam" id="PF12804">
    <property type="entry name" value="NTP_transf_3"/>
    <property type="match status" value="1"/>
</dbReference>
<dbReference type="Proteomes" id="UP000199331">
    <property type="component" value="Unassembled WGS sequence"/>
</dbReference>
<dbReference type="GO" id="GO:0016779">
    <property type="term" value="F:nucleotidyltransferase activity"/>
    <property type="evidence" value="ECO:0007669"/>
    <property type="project" value="UniProtKB-KW"/>
</dbReference>
<keyword evidence="1" id="KW-0460">Magnesium</keyword>
<dbReference type="InterPro" id="IPR029044">
    <property type="entry name" value="Nucleotide-diphossugar_trans"/>
</dbReference>
<evidence type="ECO:0000313" key="3">
    <source>
        <dbReference type="EMBL" id="SFO82958.1"/>
    </source>
</evidence>
<dbReference type="SUPFAM" id="SSF53448">
    <property type="entry name" value="Nucleotide-diphospho-sugar transferases"/>
    <property type="match status" value="1"/>
</dbReference>
<dbReference type="InterPro" id="IPR025877">
    <property type="entry name" value="MobA-like_NTP_Trfase"/>
</dbReference>
<protein>
    <submittedName>
        <fullName evidence="3">Molybdenum cofactor cytidylyltransferase</fullName>
    </submittedName>
</protein>
<dbReference type="PANTHER" id="PTHR43777:SF1">
    <property type="entry name" value="MOLYBDENUM COFACTOR CYTIDYLYLTRANSFERASE"/>
    <property type="match status" value="1"/>
</dbReference>
<keyword evidence="4" id="KW-1185">Reference proteome</keyword>
<name>A0A1I5KDA7_9SPHN</name>
<evidence type="ECO:0000313" key="4">
    <source>
        <dbReference type="Proteomes" id="UP000199331"/>
    </source>
</evidence>
<evidence type="ECO:0000256" key="1">
    <source>
        <dbReference type="ARBA" id="ARBA00022842"/>
    </source>
</evidence>
<dbReference type="Gene3D" id="3.90.550.10">
    <property type="entry name" value="Spore Coat Polysaccharide Biosynthesis Protein SpsA, Chain A"/>
    <property type="match status" value="1"/>
</dbReference>
<dbReference type="AlphaFoldDB" id="A0A1I5KDA7"/>